<dbReference type="InterPro" id="IPR018973">
    <property type="entry name" value="MZB"/>
</dbReference>
<dbReference type="AlphaFoldDB" id="A0A418VES7"/>
<organism evidence="2 3">
    <name type="scientific">Deinococcus cavernae</name>
    <dbReference type="NCBI Taxonomy" id="2320857"/>
    <lineage>
        <taxon>Bacteria</taxon>
        <taxon>Thermotogati</taxon>
        <taxon>Deinococcota</taxon>
        <taxon>Deinococci</taxon>
        <taxon>Deinococcales</taxon>
        <taxon>Deinococcaceae</taxon>
        <taxon>Deinococcus</taxon>
    </lineage>
</organism>
<dbReference type="Pfam" id="PF09369">
    <property type="entry name" value="MZB"/>
    <property type="match status" value="1"/>
</dbReference>
<keyword evidence="3" id="KW-1185">Reference proteome</keyword>
<sequence>MSKKWNERNVRKMQVVTPYGVGAIFDYSNESFVGMDISRWEKADRKIELSRLSRALRVSSLREPPAEGVPYMRFPRWLYCTSCERMVYLEKQQGEEGPDAPTCPHAPCQGSLIPMRFVVACSEGHLDDVPWEKWVHSDPKRRKSDPSQYCASRDLSFETRSGQGGGLESLFVKCRKCGTDRPLSDLMNNSGIGTCTGKQPWYAKEARVTCTAQPKVVLRGANNLYSPLIESALDIPPESDYDVSSAEAADIRMMDGFSMLAGLEPGTPLQQQLAKTLAKKLVPVNHPEYDAEVRRKTDLVLAMAKAEGAAPPPPSTDEAEDLRVGEWFALIQPRTEAHHPKDRFQSEASSLLVPGTVAPPASALEALDRLIDRVVLVRRLREVRSLTGYTRLDGTSIQGIIRPDRFPEWMPAIEVYGEGIFFTISEQALTDWQDSRGEVISERVGLLADRTSSTNGVLSETRVSARLLVLHTLAHLLIRQLAFEAGYPSSSLREQLYVSDGEEGRPPMAGILIYTADGDQEGTLGGLVRMGQPGRFSGTLLSALAAAAWCSSDPVCGESQGQGTLGLNLAACHACALVAETSCTHRNLYLDRALLLGTPSWPHGLLTPVLELATREYTGV</sequence>
<dbReference type="OrthoDB" id="9134227at2"/>
<comment type="caution">
    <text evidence="2">The sequence shown here is derived from an EMBL/GenBank/DDBJ whole genome shotgun (WGS) entry which is preliminary data.</text>
</comment>
<accession>A0A418VES7</accession>
<dbReference type="RefSeq" id="WP_119761194.1">
    <property type="nucleotide sequence ID" value="NZ_QYUJ01000009.1"/>
</dbReference>
<protein>
    <submittedName>
        <fullName evidence="2">DUF1998 domain-containing protein</fullName>
    </submittedName>
</protein>
<gene>
    <name evidence="2" type="ORF">D3875_03470</name>
</gene>
<reference evidence="2 3" key="1">
    <citation type="submission" date="2018-09" db="EMBL/GenBank/DDBJ databases">
        <authorList>
            <person name="Zhu H."/>
        </authorList>
    </citation>
    <scope>NUCLEOTIDE SEQUENCE [LARGE SCALE GENOMIC DNA]</scope>
    <source>
        <strain evidence="2 3">K2S05-167</strain>
    </source>
</reference>
<proteinExistence type="predicted"/>
<dbReference type="EMBL" id="QYUJ01000009">
    <property type="protein sequence ID" value="RJF74613.1"/>
    <property type="molecule type" value="Genomic_DNA"/>
</dbReference>
<evidence type="ECO:0000259" key="1">
    <source>
        <dbReference type="Pfam" id="PF09369"/>
    </source>
</evidence>
<evidence type="ECO:0000313" key="3">
    <source>
        <dbReference type="Proteomes" id="UP000286287"/>
    </source>
</evidence>
<dbReference type="NCBIfam" id="NF038324">
    <property type="entry name" value="DrmB_fam"/>
    <property type="match status" value="1"/>
</dbReference>
<evidence type="ECO:0000313" key="2">
    <source>
        <dbReference type="EMBL" id="RJF74613.1"/>
    </source>
</evidence>
<dbReference type="Proteomes" id="UP000286287">
    <property type="component" value="Unassembled WGS sequence"/>
</dbReference>
<dbReference type="InterPro" id="IPR047721">
    <property type="entry name" value="DrmB"/>
</dbReference>
<name>A0A418VES7_9DEIO</name>
<feature type="domain" description="MrfA-like Zn-binding" evidence="1">
    <location>
        <begin position="473"/>
        <end position="575"/>
    </location>
</feature>